<dbReference type="AlphaFoldDB" id="A0AA40FQW7"/>
<dbReference type="PANTHER" id="PTHR11215">
    <property type="entry name" value="METAL DEPENDENT HYDROLASE - RELATED"/>
    <property type="match status" value="1"/>
</dbReference>
<proteinExistence type="inferred from homology"/>
<accession>A0AA40FQW7</accession>
<dbReference type="GO" id="GO:0005737">
    <property type="term" value="C:cytoplasm"/>
    <property type="evidence" value="ECO:0007669"/>
    <property type="project" value="TreeGrafter"/>
</dbReference>
<evidence type="ECO:0000313" key="3">
    <source>
        <dbReference type="Proteomes" id="UP001177670"/>
    </source>
</evidence>
<keyword evidence="3" id="KW-1185">Reference proteome</keyword>
<evidence type="ECO:0000313" key="2">
    <source>
        <dbReference type="EMBL" id="KAK1123703.1"/>
    </source>
</evidence>
<dbReference type="GO" id="GO:0005634">
    <property type="term" value="C:nucleus"/>
    <property type="evidence" value="ECO:0007669"/>
    <property type="project" value="TreeGrafter"/>
</dbReference>
<dbReference type="EMBL" id="JAHYIQ010000020">
    <property type="protein sequence ID" value="KAK1123703.1"/>
    <property type="molecule type" value="Genomic_DNA"/>
</dbReference>
<reference evidence="2" key="1">
    <citation type="submission" date="2021-10" db="EMBL/GenBank/DDBJ databases">
        <title>Melipona bicolor Genome sequencing and assembly.</title>
        <authorList>
            <person name="Araujo N.S."/>
            <person name="Arias M.C."/>
        </authorList>
    </citation>
    <scope>NUCLEOTIDE SEQUENCE</scope>
    <source>
        <strain evidence="2">USP_2M_L1-L4_2017</strain>
        <tissue evidence="2">Whole body</tissue>
    </source>
</reference>
<sequence>MIKGTSGIILRHFTKVFLPPGNLTYKRAKSRTFATMTENIKIGTHNGCFHCDEALACFLLKSLPRYKDAVIVRSRDMDILNTCDIVVDVGQEYDPSKHRYDHHMSDFNESVSTVIKKPGYESTIKLSSAGLIYCHFGHEIIKLLHPEASDSDVETIFKYIYNTFIQEIDGIDNGIPMFSEEPLYRIVTHLSSRVSFLNPAWNSKNVDPNKQFLKAVELTGEEFVQHVNYAANVWLPARSIVQEAIEKRFEVDPSGEIVVLSQGVPWSQHLFELEKEQNIQPPLKYIIFGDDSFRIRCIPVDVGSFVCRLHLPKSWGGLQGESLENACGIKGAVFVHSVGFIGGHKTKEGAIMMARKSLELGKRS</sequence>
<dbReference type="Pfam" id="PF03690">
    <property type="entry name" value="MYG1_exonuc"/>
    <property type="match status" value="1"/>
</dbReference>
<name>A0AA40FQW7_9HYME</name>
<gene>
    <name evidence="2" type="ORF">K0M31_008400</name>
</gene>
<dbReference type="PANTHER" id="PTHR11215:SF1">
    <property type="entry name" value="MYG1 EXONUCLEASE"/>
    <property type="match status" value="1"/>
</dbReference>
<protein>
    <submittedName>
        <fullName evidence="2">Uncharacterized protein</fullName>
    </submittedName>
</protein>
<comment type="similarity">
    <text evidence="1">Belongs to the MYG1 family.</text>
</comment>
<evidence type="ECO:0000256" key="1">
    <source>
        <dbReference type="ARBA" id="ARBA00010105"/>
    </source>
</evidence>
<dbReference type="Proteomes" id="UP001177670">
    <property type="component" value="Unassembled WGS sequence"/>
</dbReference>
<organism evidence="2 3">
    <name type="scientific">Melipona bicolor</name>
    <dbReference type="NCBI Taxonomy" id="60889"/>
    <lineage>
        <taxon>Eukaryota</taxon>
        <taxon>Metazoa</taxon>
        <taxon>Ecdysozoa</taxon>
        <taxon>Arthropoda</taxon>
        <taxon>Hexapoda</taxon>
        <taxon>Insecta</taxon>
        <taxon>Pterygota</taxon>
        <taxon>Neoptera</taxon>
        <taxon>Endopterygota</taxon>
        <taxon>Hymenoptera</taxon>
        <taxon>Apocrita</taxon>
        <taxon>Aculeata</taxon>
        <taxon>Apoidea</taxon>
        <taxon>Anthophila</taxon>
        <taxon>Apidae</taxon>
        <taxon>Melipona</taxon>
    </lineage>
</organism>
<dbReference type="InterPro" id="IPR003226">
    <property type="entry name" value="MYG1_exonuclease"/>
</dbReference>
<comment type="caution">
    <text evidence="2">The sequence shown here is derived from an EMBL/GenBank/DDBJ whole genome shotgun (WGS) entry which is preliminary data.</text>
</comment>